<dbReference type="SUPFAM" id="SSF55073">
    <property type="entry name" value="Nucleotide cyclase"/>
    <property type="match status" value="1"/>
</dbReference>
<accession>A0A2V2ZSF8</accession>
<dbReference type="OrthoDB" id="9759607at2"/>
<dbReference type="PANTHER" id="PTHR45138">
    <property type="entry name" value="REGULATORY COMPONENTS OF SENSORY TRANSDUCTION SYSTEM"/>
    <property type="match status" value="1"/>
</dbReference>
<evidence type="ECO:0000256" key="1">
    <source>
        <dbReference type="SAM" id="Phobius"/>
    </source>
</evidence>
<keyword evidence="1" id="KW-0812">Transmembrane</keyword>
<evidence type="ECO:0000313" key="4">
    <source>
        <dbReference type="Proteomes" id="UP000247150"/>
    </source>
</evidence>
<dbReference type="InterPro" id="IPR029787">
    <property type="entry name" value="Nucleotide_cyclase"/>
</dbReference>
<gene>
    <name evidence="3" type="ORF">DFO73_10842</name>
</gene>
<dbReference type="NCBIfam" id="TIGR00254">
    <property type="entry name" value="GGDEF"/>
    <property type="match status" value="1"/>
</dbReference>
<evidence type="ECO:0000313" key="3">
    <source>
        <dbReference type="EMBL" id="PWW27303.1"/>
    </source>
</evidence>
<dbReference type="GO" id="GO:0052621">
    <property type="term" value="F:diguanylate cyclase activity"/>
    <property type="evidence" value="ECO:0007669"/>
    <property type="project" value="TreeGrafter"/>
</dbReference>
<dbReference type="AlphaFoldDB" id="A0A2V2ZSF8"/>
<dbReference type="InterPro" id="IPR000160">
    <property type="entry name" value="GGDEF_dom"/>
</dbReference>
<dbReference type="PANTHER" id="PTHR45138:SF9">
    <property type="entry name" value="DIGUANYLATE CYCLASE DGCM-RELATED"/>
    <property type="match status" value="1"/>
</dbReference>
<dbReference type="RefSeq" id="WP_110065629.1">
    <property type="nucleotide sequence ID" value="NZ_QGTW01000008.1"/>
</dbReference>
<feature type="transmembrane region" description="Helical" evidence="1">
    <location>
        <begin position="15"/>
        <end position="35"/>
    </location>
</feature>
<dbReference type="GO" id="GO:0043709">
    <property type="term" value="P:cell adhesion involved in single-species biofilm formation"/>
    <property type="evidence" value="ECO:0007669"/>
    <property type="project" value="TreeGrafter"/>
</dbReference>
<dbReference type="Proteomes" id="UP000247150">
    <property type="component" value="Unassembled WGS sequence"/>
</dbReference>
<feature type="transmembrane region" description="Helical" evidence="1">
    <location>
        <begin position="85"/>
        <end position="112"/>
    </location>
</feature>
<dbReference type="InterPro" id="IPR050469">
    <property type="entry name" value="Diguanylate_Cyclase"/>
</dbReference>
<feature type="transmembrane region" description="Helical" evidence="1">
    <location>
        <begin position="124"/>
        <end position="142"/>
    </location>
</feature>
<proteinExistence type="predicted"/>
<keyword evidence="1" id="KW-1133">Transmembrane helix</keyword>
<reference evidence="3 4" key="1">
    <citation type="submission" date="2018-05" db="EMBL/GenBank/DDBJ databases">
        <title>Freshwater and sediment microbial communities from various areas in North America, analyzing microbe dynamics in response to fracking.</title>
        <authorList>
            <person name="Lamendella R."/>
        </authorList>
    </citation>
    <scope>NUCLEOTIDE SEQUENCE [LARGE SCALE GENOMIC DNA]</scope>
    <source>
        <strain evidence="3 4">15_TX</strain>
    </source>
</reference>
<evidence type="ECO:0000259" key="2">
    <source>
        <dbReference type="PROSITE" id="PS50887"/>
    </source>
</evidence>
<feature type="domain" description="GGDEF" evidence="2">
    <location>
        <begin position="214"/>
        <end position="345"/>
    </location>
</feature>
<feature type="transmembrane region" description="Helical" evidence="1">
    <location>
        <begin position="148"/>
        <end position="172"/>
    </location>
</feature>
<dbReference type="InterPro" id="IPR043128">
    <property type="entry name" value="Rev_trsase/Diguanyl_cyclase"/>
</dbReference>
<feature type="transmembrane region" description="Helical" evidence="1">
    <location>
        <begin position="47"/>
        <end position="65"/>
    </location>
</feature>
<dbReference type="CDD" id="cd01949">
    <property type="entry name" value="GGDEF"/>
    <property type="match status" value="1"/>
</dbReference>
<organism evidence="3 4">
    <name type="scientific">Cytobacillus oceanisediminis</name>
    <dbReference type="NCBI Taxonomy" id="665099"/>
    <lineage>
        <taxon>Bacteria</taxon>
        <taxon>Bacillati</taxon>
        <taxon>Bacillota</taxon>
        <taxon>Bacilli</taxon>
        <taxon>Bacillales</taxon>
        <taxon>Bacillaceae</taxon>
        <taxon>Cytobacillus</taxon>
    </lineage>
</organism>
<dbReference type="GO" id="GO:0005886">
    <property type="term" value="C:plasma membrane"/>
    <property type="evidence" value="ECO:0007669"/>
    <property type="project" value="TreeGrafter"/>
</dbReference>
<dbReference type="PROSITE" id="PS50887">
    <property type="entry name" value="GGDEF"/>
    <property type="match status" value="1"/>
</dbReference>
<comment type="caution">
    <text evidence="3">The sequence shown here is derived from an EMBL/GenBank/DDBJ whole genome shotgun (WGS) entry which is preliminary data.</text>
</comment>
<dbReference type="SMART" id="SM00267">
    <property type="entry name" value="GGDEF"/>
    <property type="match status" value="1"/>
</dbReference>
<dbReference type="EMBL" id="QGTW01000008">
    <property type="protein sequence ID" value="PWW27303.1"/>
    <property type="molecule type" value="Genomic_DNA"/>
</dbReference>
<keyword evidence="1" id="KW-0472">Membrane</keyword>
<dbReference type="Pfam" id="PF00990">
    <property type="entry name" value="GGDEF"/>
    <property type="match status" value="1"/>
</dbReference>
<dbReference type="Gene3D" id="3.30.70.270">
    <property type="match status" value="1"/>
</dbReference>
<dbReference type="GO" id="GO:1902201">
    <property type="term" value="P:negative regulation of bacterial-type flagellum-dependent cell motility"/>
    <property type="evidence" value="ECO:0007669"/>
    <property type="project" value="TreeGrafter"/>
</dbReference>
<protein>
    <submittedName>
        <fullName evidence="3">Diguanylate cyclase (GGDEF)-like protein</fullName>
    </submittedName>
</protein>
<dbReference type="FunFam" id="3.30.70.270:FF:000001">
    <property type="entry name" value="Diguanylate cyclase domain protein"/>
    <property type="match status" value="1"/>
</dbReference>
<sequence length="361" mass="41467">MRFSLYLDDYETEKIFSYLRWVFLIAAVFLFYLPALSDTLQWNKKSFPALLSFGLVYMTAAQIALHKMNSSQKAFSIMTKAGIAFDYIAFFWLIILSGGAFSPLMPISFLIVMHATIYWKTKGAIFSPLFLTAGYTAVMLGGSTATDYSILVFLLNIMFIWIIGLFGSIIILRERKHFRQKEIYHELLVRDYLTDLYNHRCFQEQMKKLSQKEKPFYIVMGDIDQFKPINDEYGHLAGDEVLKELGGIFAKAAKKYGGQAFRYGGEEFAFLMPDLDERKLEAFFSQIYEMINKKQFTSENIQITMSFGVTVCDSSRQKNESLEIADQLLYLAKNSGKNQVRFESGKILKNHLFIGAVASEN</sequence>
<name>A0A2V2ZSF8_9BACI</name>